<dbReference type="Pfam" id="PF25182">
    <property type="entry name" value="NonGDSL"/>
    <property type="match status" value="1"/>
</dbReference>
<evidence type="ECO:0008006" key="3">
    <source>
        <dbReference type="Google" id="ProtNLM"/>
    </source>
</evidence>
<evidence type="ECO:0000313" key="1">
    <source>
        <dbReference type="EMBL" id="MBK1659161.1"/>
    </source>
</evidence>
<dbReference type="PANTHER" id="PTHR30383:SF5">
    <property type="entry name" value="SGNH HYDROLASE-TYPE ESTERASE DOMAIN-CONTAINING PROTEIN"/>
    <property type="match status" value="1"/>
</dbReference>
<protein>
    <recommendedName>
        <fullName evidence="3">SGNH/GDSL hydrolase family protein</fullName>
    </recommendedName>
</protein>
<dbReference type="SUPFAM" id="SSF52266">
    <property type="entry name" value="SGNH hydrolase"/>
    <property type="match status" value="1"/>
</dbReference>
<gene>
    <name evidence="1" type="ORF">CKO45_13045</name>
</gene>
<dbReference type="Proteomes" id="UP000697995">
    <property type="component" value="Unassembled WGS sequence"/>
</dbReference>
<dbReference type="EMBL" id="NRSG01000087">
    <property type="protein sequence ID" value="MBK1659161.1"/>
    <property type="molecule type" value="Genomic_DNA"/>
</dbReference>
<keyword evidence="2" id="KW-1185">Reference proteome</keyword>
<comment type="caution">
    <text evidence="1">The sequence shown here is derived from an EMBL/GenBank/DDBJ whole genome shotgun (WGS) entry which is preliminary data.</text>
</comment>
<organism evidence="1 2">
    <name type="scientific">Paracraurococcus ruber</name>
    <dbReference type="NCBI Taxonomy" id="77675"/>
    <lineage>
        <taxon>Bacteria</taxon>
        <taxon>Pseudomonadati</taxon>
        <taxon>Pseudomonadota</taxon>
        <taxon>Alphaproteobacteria</taxon>
        <taxon>Acetobacterales</taxon>
        <taxon>Roseomonadaceae</taxon>
        <taxon>Paracraurococcus</taxon>
    </lineage>
</organism>
<name>A0ABS1CXX4_9PROT</name>
<accession>A0ABS1CXX4</accession>
<dbReference type="InterPro" id="IPR057572">
    <property type="entry name" value="NonGDSL"/>
</dbReference>
<dbReference type="CDD" id="cd00229">
    <property type="entry name" value="SGNH_hydrolase"/>
    <property type="match status" value="1"/>
</dbReference>
<reference evidence="1 2" key="1">
    <citation type="journal article" date="2020" name="Microorganisms">
        <title>Osmotic Adaptation and Compatible Solute Biosynthesis of Phototrophic Bacteria as Revealed from Genome Analyses.</title>
        <authorList>
            <person name="Imhoff J.F."/>
            <person name="Rahn T."/>
            <person name="Kunzel S."/>
            <person name="Keller A."/>
            <person name="Neulinger S.C."/>
        </authorList>
    </citation>
    <scope>NUCLEOTIDE SEQUENCE [LARGE SCALE GENOMIC DNA]</scope>
    <source>
        <strain evidence="1 2">DSM 15382</strain>
    </source>
</reference>
<dbReference type="Gene3D" id="3.40.50.1110">
    <property type="entry name" value="SGNH hydrolase"/>
    <property type="match status" value="1"/>
</dbReference>
<dbReference type="InterPro" id="IPR051532">
    <property type="entry name" value="Ester_Hydrolysis_Enzymes"/>
</dbReference>
<sequence length="259" mass="27616">MRHARLLAPRRRLRQGMRMRPVLLLLAMLVPGMALAEPCPSSSVQAIGLPATRAALEHGQPLRIVAFGSSSTEGAGASGPDRTYPAELEARLHAALPGARLTVLNRGKGGQEVPEMIARLDPDVLAERPTLVIWQAGANAVLRGMPAEEFHAILAAGIARLRASGADVLLMDSQRAPRILEAPGFERLDAAIRDLAAEARAPLFSRAALMRDWADHGTPHAEMLGPDGLHHNDRGYACVAEALARSILAAVAPPQVARR</sequence>
<dbReference type="InterPro" id="IPR036514">
    <property type="entry name" value="SGNH_hydro_sf"/>
</dbReference>
<evidence type="ECO:0000313" key="2">
    <source>
        <dbReference type="Proteomes" id="UP000697995"/>
    </source>
</evidence>
<proteinExistence type="predicted"/>
<dbReference type="PANTHER" id="PTHR30383">
    <property type="entry name" value="THIOESTERASE 1/PROTEASE 1/LYSOPHOSPHOLIPASE L1"/>
    <property type="match status" value="1"/>
</dbReference>